<dbReference type="SUPFAM" id="SSF54791">
    <property type="entry name" value="Eukaryotic type KH-domain (KH-domain type I)"/>
    <property type="match status" value="5"/>
</dbReference>
<evidence type="ECO:0000256" key="1">
    <source>
        <dbReference type="ARBA" id="ARBA00022737"/>
    </source>
</evidence>
<dbReference type="InterPro" id="IPR036612">
    <property type="entry name" value="KH_dom_type_1_sf"/>
</dbReference>
<keyword evidence="6" id="KW-1185">Reference proteome</keyword>
<feature type="domain" description="K Homology" evidence="4">
    <location>
        <begin position="113"/>
        <end position="187"/>
    </location>
</feature>
<organism evidence="5 6">
    <name type="scientific">Coptis chinensis</name>
    <dbReference type="NCBI Taxonomy" id="261450"/>
    <lineage>
        <taxon>Eukaryota</taxon>
        <taxon>Viridiplantae</taxon>
        <taxon>Streptophyta</taxon>
        <taxon>Embryophyta</taxon>
        <taxon>Tracheophyta</taxon>
        <taxon>Spermatophyta</taxon>
        <taxon>Magnoliopsida</taxon>
        <taxon>Ranunculales</taxon>
        <taxon>Ranunculaceae</taxon>
        <taxon>Coptidoideae</taxon>
        <taxon>Coptis</taxon>
    </lineage>
</organism>
<dbReference type="InterPro" id="IPR004088">
    <property type="entry name" value="KH_dom_type_1"/>
</dbReference>
<keyword evidence="1" id="KW-0677">Repeat</keyword>
<proteinExistence type="predicted"/>
<protein>
    <recommendedName>
        <fullName evidence="4">K Homology domain-containing protein</fullName>
    </recommendedName>
</protein>
<dbReference type="GO" id="GO:0003723">
    <property type="term" value="F:RNA binding"/>
    <property type="evidence" value="ECO:0007669"/>
    <property type="project" value="UniProtKB-UniRule"/>
</dbReference>
<evidence type="ECO:0000313" key="5">
    <source>
        <dbReference type="EMBL" id="KAF9603332.1"/>
    </source>
</evidence>
<comment type="caution">
    <text evidence="5">The sequence shown here is derived from an EMBL/GenBank/DDBJ whole genome shotgun (WGS) entry which is preliminary data.</text>
</comment>
<name>A0A835HRY1_9MAGN</name>
<dbReference type="OrthoDB" id="442947at2759"/>
<feature type="domain" description="K Homology" evidence="4">
    <location>
        <begin position="246"/>
        <end position="319"/>
    </location>
</feature>
<accession>A0A835HRY1</accession>
<dbReference type="CDD" id="cd22462">
    <property type="entry name" value="KH-I_HEN4_like_rpt5"/>
    <property type="match status" value="1"/>
</dbReference>
<dbReference type="CDD" id="cd22459">
    <property type="entry name" value="KH-I_PEPPER_rpt1_like"/>
    <property type="match status" value="2"/>
</dbReference>
<reference evidence="5 6" key="1">
    <citation type="submission" date="2020-10" db="EMBL/GenBank/DDBJ databases">
        <title>The Coptis chinensis genome and diversification of protoberbering-type alkaloids.</title>
        <authorList>
            <person name="Wang B."/>
            <person name="Shu S."/>
            <person name="Song C."/>
            <person name="Liu Y."/>
        </authorList>
    </citation>
    <scope>NUCLEOTIDE SEQUENCE [LARGE SCALE GENOMIC DNA]</scope>
    <source>
        <strain evidence="5">HL-2020</strain>
        <tissue evidence="5">Leaf</tissue>
    </source>
</reference>
<dbReference type="AlphaFoldDB" id="A0A835HRY1"/>
<dbReference type="Gene3D" id="3.30.310.210">
    <property type="match status" value="1"/>
</dbReference>
<dbReference type="SMART" id="SM00322">
    <property type="entry name" value="KH"/>
    <property type="match status" value="5"/>
</dbReference>
<dbReference type="Proteomes" id="UP000631114">
    <property type="component" value="Unassembled WGS sequence"/>
</dbReference>
<gene>
    <name evidence="5" type="ORF">IFM89_034681</name>
</gene>
<sequence length="580" mass="63249">MVENDNPSSTNKRRCRQPNHVAFRLLCHVSKSGAVIGKSGSIVKLIEQETGARIQMDEVIHGCQERVIHIFSSELPKKTITLKKDFKGEENEVTSAQHGLIRVLERVLEVFPTINNCRLLADTSQIGYMIGKSGSRIKSIEKDIGARIRVCVERCPTCALPNDELIEITGDSLAVKKATLAISQCLQDSPPLDRAQMAGSNSFMAAADGSFSYRHAEFLSHPTFLPPTGSSFADNASRNCSNKKPEEVAFKLLCSNERIGGVIGKKGTIIRALQNETGASIHIEAPVAESDDRVITISALENVESQYSPAQNAVVRIFTRSIEVGIENGLESGENKDQTVEARLLVASNQVGCLIGKGGKIVSEMRKITATGMWILQDDRVPKCATENESVFQITGNTENVQNALFIVTARLRDNLFPNNVMNMAGRVREPTSSGSYQSDLFGRQVTLTEHMQRLRLTDHLDQSISPKLQKSRMMSKDYSRGTMDNGRGIARRTGLECGSGSKSAVVTNSTLEIVVSEDVIGSVIGENESNLNRLREISGAKVIWHEPFPGTNEATVIISGTPDQTQAAQSLLHAFLLGG</sequence>
<dbReference type="CDD" id="cd22460">
    <property type="entry name" value="KH-I_PEPPER_rpt2_like"/>
    <property type="match status" value="2"/>
</dbReference>
<dbReference type="Gene3D" id="3.30.1370.10">
    <property type="entry name" value="K Homology domain, type 1"/>
    <property type="match status" value="3"/>
</dbReference>
<evidence type="ECO:0000256" key="2">
    <source>
        <dbReference type="PROSITE-ProRule" id="PRU00117"/>
    </source>
</evidence>
<keyword evidence="2" id="KW-0694">RNA-binding</keyword>
<feature type="domain" description="K Homology" evidence="4">
    <location>
        <begin position="508"/>
        <end position="578"/>
    </location>
</feature>
<evidence type="ECO:0000259" key="4">
    <source>
        <dbReference type="SMART" id="SM00322"/>
    </source>
</evidence>
<dbReference type="PANTHER" id="PTHR10288">
    <property type="entry name" value="KH DOMAIN CONTAINING RNA BINDING PROTEIN"/>
    <property type="match status" value="1"/>
</dbReference>
<dbReference type="EMBL" id="JADFTS010000006">
    <property type="protein sequence ID" value="KAF9603332.1"/>
    <property type="molecule type" value="Genomic_DNA"/>
</dbReference>
<dbReference type="PROSITE" id="PS50084">
    <property type="entry name" value="KH_TYPE_1"/>
    <property type="match status" value="5"/>
</dbReference>
<evidence type="ECO:0000313" key="6">
    <source>
        <dbReference type="Proteomes" id="UP000631114"/>
    </source>
</evidence>
<feature type="region of interest" description="Disordered" evidence="3">
    <location>
        <begin position="469"/>
        <end position="488"/>
    </location>
</feature>
<dbReference type="InterPro" id="IPR004087">
    <property type="entry name" value="KH_dom"/>
</dbReference>
<evidence type="ECO:0000256" key="3">
    <source>
        <dbReference type="SAM" id="MobiDB-lite"/>
    </source>
</evidence>
<feature type="domain" description="K Homology" evidence="4">
    <location>
        <begin position="19"/>
        <end position="92"/>
    </location>
</feature>
<feature type="domain" description="K Homology" evidence="4">
    <location>
        <begin position="338"/>
        <end position="413"/>
    </location>
</feature>
<dbReference type="Pfam" id="PF00013">
    <property type="entry name" value="KH_1"/>
    <property type="match status" value="5"/>
</dbReference>